<feature type="region of interest" description="Disordered" evidence="3">
    <location>
        <begin position="235"/>
        <end position="269"/>
    </location>
</feature>
<dbReference type="Pfam" id="PF00382">
    <property type="entry name" value="TFIIB"/>
    <property type="match status" value="1"/>
</dbReference>
<evidence type="ECO:0000313" key="6">
    <source>
        <dbReference type="Proteomes" id="UP000188320"/>
    </source>
</evidence>
<evidence type="ECO:0000313" key="5">
    <source>
        <dbReference type="EMBL" id="OMH83084.1"/>
    </source>
</evidence>
<dbReference type="EMBL" id="LSSK01000518">
    <property type="protein sequence ID" value="OMH83084.1"/>
    <property type="molecule type" value="Genomic_DNA"/>
</dbReference>
<organism evidence="5 6">
    <name type="scientific">Zancudomyces culisetae</name>
    <name type="common">Gut fungus</name>
    <name type="synonym">Smittium culisetae</name>
    <dbReference type="NCBI Taxonomy" id="1213189"/>
    <lineage>
        <taxon>Eukaryota</taxon>
        <taxon>Fungi</taxon>
        <taxon>Fungi incertae sedis</taxon>
        <taxon>Zoopagomycota</taxon>
        <taxon>Kickxellomycotina</taxon>
        <taxon>Harpellomycetes</taxon>
        <taxon>Harpellales</taxon>
        <taxon>Legeriomycetaceae</taxon>
        <taxon>Zancudomyces</taxon>
    </lineage>
</organism>
<dbReference type="GO" id="GO:0003743">
    <property type="term" value="F:translation initiation factor activity"/>
    <property type="evidence" value="ECO:0007669"/>
    <property type="project" value="UniProtKB-KW"/>
</dbReference>
<dbReference type="InterPro" id="IPR013150">
    <property type="entry name" value="TFIIB_cyclin"/>
</dbReference>
<dbReference type="Gene3D" id="1.10.472.170">
    <property type="match status" value="1"/>
</dbReference>
<dbReference type="GO" id="GO:0005634">
    <property type="term" value="C:nucleus"/>
    <property type="evidence" value="ECO:0007669"/>
    <property type="project" value="TreeGrafter"/>
</dbReference>
<keyword evidence="6" id="KW-1185">Reference proteome</keyword>
<feature type="compositionally biased region" description="Basic residues" evidence="3">
    <location>
        <begin position="550"/>
        <end position="565"/>
    </location>
</feature>
<proteinExistence type="predicted"/>
<dbReference type="CDD" id="cd00043">
    <property type="entry name" value="CYCLIN_SF"/>
    <property type="match status" value="1"/>
</dbReference>
<keyword evidence="2" id="KW-0804">Transcription</keyword>
<feature type="compositionally biased region" description="Acidic residues" evidence="3">
    <location>
        <begin position="408"/>
        <end position="421"/>
    </location>
</feature>
<feature type="region of interest" description="Disordered" evidence="3">
    <location>
        <begin position="362"/>
        <end position="385"/>
    </location>
</feature>
<gene>
    <name evidence="5" type="ORF">AX774_g3422</name>
</gene>
<feature type="compositionally biased region" description="Low complexity" evidence="3">
    <location>
        <begin position="374"/>
        <end position="385"/>
    </location>
</feature>
<dbReference type="SUPFAM" id="SSF47954">
    <property type="entry name" value="Cyclin-like"/>
    <property type="match status" value="2"/>
</dbReference>
<dbReference type="Proteomes" id="UP000188320">
    <property type="component" value="Unassembled WGS sequence"/>
</dbReference>
<dbReference type="GO" id="GO:0017025">
    <property type="term" value="F:TBP-class protein binding"/>
    <property type="evidence" value="ECO:0007669"/>
    <property type="project" value="InterPro"/>
</dbReference>
<feature type="region of interest" description="Disordered" evidence="3">
    <location>
        <begin position="163"/>
        <end position="194"/>
    </location>
</feature>
<dbReference type="InterPro" id="IPR036915">
    <property type="entry name" value="Cyclin-like_sf"/>
</dbReference>
<dbReference type="GO" id="GO:0070897">
    <property type="term" value="P:transcription preinitiation complex assembly"/>
    <property type="evidence" value="ECO:0007669"/>
    <property type="project" value="InterPro"/>
</dbReference>
<accession>A0A1R1PQ45</accession>
<dbReference type="Gene3D" id="1.10.472.10">
    <property type="entry name" value="Cyclin-like"/>
    <property type="match status" value="1"/>
</dbReference>
<dbReference type="GO" id="GO:0016251">
    <property type="term" value="F:RNA polymerase II general transcription initiation factor activity"/>
    <property type="evidence" value="ECO:0007669"/>
    <property type="project" value="TreeGrafter"/>
</dbReference>
<dbReference type="PANTHER" id="PTHR11618:SF13">
    <property type="entry name" value="TRANSCRIPTION INITIATION FACTOR IIB"/>
    <property type="match status" value="1"/>
</dbReference>
<evidence type="ECO:0000259" key="4">
    <source>
        <dbReference type="Pfam" id="PF00382"/>
    </source>
</evidence>
<feature type="region of interest" description="Disordered" evidence="3">
    <location>
        <begin position="530"/>
        <end position="573"/>
    </location>
</feature>
<feature type="compositionally biased region" description="Basic residues" evidence="3">
    <location>
        <begin position="364"/>
        <end position="373"/>
    </location>
</feature>
<keyword evidence="1" id="KW-0805">Transcription regulation</keyword>
<protein>
    <submittedName>
        <fullName evidence="5">Transcription initiation factor IIB</fullName>
    </submittedName>
</protein>
<feature type="compositionally biased region" description="Low complexity" evidence="3">
    <location>
        <begin position="163"/>
        <end position="177"/>
    </location>
</feature>
<feature type="region of interest" description="Disordered" evidence="3">
    <location>
        <begin position="408"/>
        <end position="430"/>
    </location>
</feature>
<keyword evidence="5" id="KW-0648">Protein biosynthesis</keyword>
<evidence type="ECO:0000256" key="3">
    <source>
        <dbReference type="SAM" id="MobiDB-lite"/>
    </source>
</evidence>
<feature type="compositionally biased region" description="Pro residues" evidence="3">
    <location>
        <begin position="813"/>
        <end position="824"/>
    </location>
</feature>
<sequence>MERISRYSFNSSVKESSPYQRVLGSGNDSIGKEVKVNMTEYQHNTEQVDATDFERYNGYSRYMEKGQYYHEEQYRNNNNKNKNNSSIEICSTPELNFGQSGYNYSKPASKEQGLNHKSQYLEYSTKMRENFYETRTKREFEFVRDSTTNNVGTNYNSLYSTRYSSTGGESSSGSFTTNDGDDDHKYTNSLKRPRSYDMYQTSDEINSVDMKYRNRGKSNELSWAQAENAEGYKVRKLDSGDGGSGIDGRNVAEEPESYHTNPNEHNHNYSHEHQYRHETQLHYNDSHSSGNLYDSYYCDYYGNQKKNKKEFEDTRDDKRVKIVVETAPMILPTAIGERSKDDSLAAHQTNEGSLEYEMMDNPQHHHHHHHSLHQQRQSQHDQSSIHNTMLRSYGIPQPYFSHENLYEDVEDEDEDDDDEENQGIYKVDSRKSVYISPPRYKSYEMESDIQSLGLGKPPQEKTVTKSGLTTGDNVMSISNLIFAHDSIEDQRTGGDEHPREKKTTSNPLLGITDFIRTELEQLKTRDCTEPTTNKICDEDSSKTTTSVVKPQRRRKLSIGNNKKKKTDAPGKKPHENVAVQENVQVNNSDDKNQETLDVSTKLDIPKEAYAEAQSLYDQIKGTKTIQSRRPVQKKASIIAALLFIICKNKGYPRTFNEICSATKVSKRDIGMYYKLIKALVVLPGIETSEDSLTQHLNPNDFIKRWCMFMSLPEVVFNSAIFMYHKADQLNLVIGKCPVSIGATCIWLIVWCLQRLDFLIELDFKLPENTFVNSAGVPTVKSSPSAPPRKLLSLSSSLRPILSISASSASTSTPSPPSTTSPPSLPDSSYPYSGISLKDVCKVTNVTPTTLLSVFKLLLPSLHSLLPLTFVSDVSQLISLE</sequence>
<feature type="region of interest" description="Disordered" evidence="3">
    <location>
        <begin position="446"/>
        <end position="470"/>
    </location>
</feature>
<dbReference type="GO" id="GO:0006367">
    <property type="term" value="P:transcription initiation at RNA polymerase II promoter"/>
    <property type="evidence" value="ECO:0007669"/>
    <property type="project" value="TreeGrafter"/>
</dbReference>
<dbReference type="AlphaFoldDB" id="A0A1R1PQ45"/>
<reference evidence="6" key="1">
    <citation type="submission" date="2017-01" db="EMBL/GenBank/DDBJ databases">
        <authorList>
            <person name="Wang Y."/>
            <person name="White M."/>
            <person name="Kvist S."/>
            <person name="Moncalvo J.-M."/>
        </authorList>
    </citation>
    <scope>NUCLEOTIDE SEQUENCE [LARGE SCALE GENOMIC DNA]</scope>
    <source>
        <strain evidence="6">COL-18-3</strain>
    </source>
</reference>
<comment type="caution">
    <text evidence="5">The sequence shown here is derived from an EMBL/GenBank/DDBJ whole genome shotgun (WGS) entry which is preliminary data.</text>
</comment>
<feature type="region of interest" description="Disordered" evidence="3">
    <location>
        <begin position="1"/>
        <end position="29"/>
    </location>
</feature>
<dbReference type="PANTHER" id="PTHR11618">
    <property type="entry name" value="TRANSCRIPTION INITIATION FACTOR IIB-RELATED"/>
    <property type="match status" value="1"/>
</dbReference>
<dbReference type="GO" id="GO:0097550">
    <property type="term" value="C:transcription preinitiation complex"/>
    <property type="evidence" value="ECO:0007669"/>
    <property type="project" value="TreeGrafter"/>
</dbReference>
<feature type="domain" description="Transcription factor TFIIB cyclin-like" evidence="4">
    <location>
        <begin position="598"/>
        <end position="677"/>
    </location>
</feature>
<evidence type="ECO:0000256" key="1">
    <source>
        <dbReference type="ARBA" id="ARBA00023015"/>
    </source>
</evidence>
<feature type="compositionally biased region" description="Polar residues" evidence="3">
    <location>
        <begin position="7"/>
        <end position="19"/>
    </location>
</feature>
<dbReference type="InterPro" id="IPR000812">
    <property type="entry name" value="TFIIB"/>
</dbReference>
<dbReference type="OrthoDB" id="25790at2759"/>
<dbReference type="PRINTS" id="PR00685">
    <property type="entry name" value="TIFACTORIIB"/>
</dbReference>
<evidence type="ECO:0000256" key="2">
    <source>
        <dbReference type="ARBA" id="ARBA00023163"/>
    </source>
</evidence>
<feature type="region of interest" description="Disordered" evidence="3">
    <location>
        <begin position="805"/>
        <end position="825"/>
    </location>
</feature>
<keyword evidence="5" id="KW-0396">Initiation factor</keyword>
<name>A0A1R1PQ45_ZANCU</name>